<keyword evidence="1" id="KW-0472">Membrane</keyword>
<keyword evidence="1" id="KW-0812">Transmembrane</keyword>
<dbReference type="PANTHER" id="PTHR31061">
    <property type="entry name" value="LD22376P"/>
    <property type="match status" value="1"/>
</dbReference>
<dbReference type="InterPro" id="IPR012429">
    <property type="entry name" value="HGSNAT_cat"/>
</dbReference>
<sequence>MWGTLGAGRFAKRGGAVFGEGGRYNSIDDFRGLAVFLMFNANFVVVFAADPPLLVNHARPEGFLPLDLVAPLFGFAIGLCLPLTLARARARTGGAGDGERVLSRVARRAALLFLIGYVPDFWYGYAAAASLWENAARTWGILETWALAYVLAFLLCHLRLDLRLVAALALALFYQLFLLPLPAVAEAVRSLVEGGPAAVLSWSVIIVAGTICGELLYRAPRQVFLEWGLRMGLVLTSLGLLVHFLVAPLDRILVTASYTLFGAGVAALVFVWFEFRRPAWGAFFRRAGQYPLTAWVLQALVYGPVVLTVGFGHFAWPLAGLMALAAAVALLVLTPVAQRAGLRLKV</sequence>
<feature type="transmembrane region" description="Helical" evidence="1">
    <location>
        <begin position="252"/>
        <end position="273"/>
    </location>
</feature>
<feature type="transmembrane region" description="Helical" evidence="1">
    <location>
        <begin position="294"/>
        <end position="312"/>
    </location>
</feature>
<feature type="transmembrane region" description="Helical" evidence="1">
    <location>
        <begin position="30"/>
        <end position="49"/>
    </location>
</feature>
<feature type="transmembrane region" description="Helical" evidence="1">
    <location>
        <begin position="197"/>
        <end position="217"/>
    </location>
</feature>
<feature type="transmembrane region" description="Helical" evidence="1">
    <location>
        <begin position="165"/>
        <end position="185"/>
    </location>
</feature>
<protein>
    <recommendedName>
        <fullName evidence="2">Heparan-alpha-glucosaminide N-acetyltransferase catalytic domain-containing protein</fullName>
    </recommendedName>
</protein>
<organism evidence="3 4">
    <name type="scientific">Desulforudis audaxviator (strain MP104C)</name>
    <dbReference type="NCBI Taxonomy" id="477974"/>
    <lineage>
        <taxon>Bacteria</taxon>
        <taxon>Bacillati</taxon>
        <taxon>Bacillota</taxon>
        <taxon>Clostridia</taxon>
        <taxon>Thermoanaerobacterales</taxon>
        <taxon>Candidatus Desulforudaceae</taxon>
        <taxon>Candidatus Desulforudis</taxon>
    </lineage>
</organism>
<feature type="transmembrane region" description="Helical" evidence="1">
    <location>
        <begin position="109"/>
        <end position="132"/>
    </location>
</feature>
<dbReference type="AlphaFoldDB" id="B1I5A1"/>
<keyword evidence="4" id="KW-1185">Reference proteome</keyword>
<reference evidence="4" key="1">
    <citation type="submission" date="2007-10" db="EMBL/GenBank/DDBJ databases">
        <title>Complete sequence of chromosome of Desulforudis audaxviator MP104C.</title>
        <authorList>
            <person name="Copeland A."/>
            <person name="Lucas S."/>
            <person name="Lapidus A."/>
            <person name="Barry K."/>
            <person name="Glavina del Rio T."/>
            <person name="Dalin E."/>
            <person name="Tice H."/>
            <person name="Bruce D."/>
            <person name="Pitluck S."/>
            <person name="Lowry S.R."/>
            <person name="Larimer F."/>
            <person name="Land M.L."/>
            <person name="Hauser L."/>
            <person name="Kyrpides N."/>
            <person name="Ivanova N.N."/>
            <person name="Richardson P."/>
        </authorList>
    </citation>
    <scope>NUCLEOTIDE SEQUENCE [LARGE SCALE GENOMIC DNA]</scope>
    <source>
        <strain evidence="4">MP104C</strain>
    </source>
</reference>
<evidence type="ECO:0000259" key="2">
    <source>
        <dbReference type="Pfam" id="PF07786"/>
    </source>
</evidence>
<dbReference type="KEGG" id="dau:Daud_1661"/>
<proteinExistence type="predicted"/>
<evidence type="ECO:0000256" key="1">
    <source>
        <dbReference type="SAM" id="Phobius"/>
    </source>
</evidence>
<feature type="transmembrane region" description="Helical" evidence="1">
    <location>
        <begin position="318"/>
        <end position="337"/>
    </location>
</feature>
<keyword evidence="1" id="KW-1133">Transmembrane helix</keyword>
<gene>
    <name evidence="3" type="ordered locus">Daud_1661</name>
</gene>
<dbReference type="Pfam" id="PF07786">
    <property type="entry name" value="HGSNAT_cat"/>
    <property type="match status" value="1"/>
</dbReference>
<evidence type="ECO:0000313" key="3">
    <source>
        <dbReference type="EMBL" id="ACA60162.1"/>
    </source>
</evidence>
<dbReference type="STRING" id="477974.Daud_1661"/>
<reference evidence="3 4" key="2">
    <citation type="journal article" date="2008" name="Science">
        <title>Environmental genomics reveals a single-species ecosystem deep within Earth.</title>
        <authorList>
            <person name="Chivian D."/>
            <person name="Brodie E.L."/>
            <person name="Alm E.J."/>
            <person name="Culley D.E."/>
            <person name="Dehal P.S."/>
            <person name="Desantis T.Z."/>
            <person name="Gihring T.M."/>
            <person name="Lapidus A."/>
            <person name="Lin L.H."/>
            <person name="Lowry S.R."/>
            <person name="Moser D.P."/>
            <person name="Richardson P.M."/>
            <person name="Southam G."/>
            <person name="Wanger G."/>
            <person name="Pratt L.M."/>
            <person name="Andersen G.L."/>
            <person name="Hazen T.C."/>
            <person name="Brockman F.J."/>
            <person name="Arkin A.P."/>
            <person name="Onstott T.C."/>
        </authorList>
    </citation>
    <scope>NUCLEOTIDE SEQUENCE [LARGE SCALE GENOMIC DNA]</scope>
    <source>
        <strain evidence="3 4">MP104C</strain>
    </source>
</reference>
<feature type="transmembrane region" description="Helical" evidence="1">
    <location>
        <begin position="138"/>
        <end position="158"/>
    </location>
</feature>
<dbReference type="PANTHER" id="PTHR31061:SF24">
    <property type="entry name" value="LD22376P"/>
    <property type="match status" value="1"/>
</dbReference>
<accession>B1I5A1</accession>
<name>B1I5A1_DESAP</name>
<dbReference type="Proteomes" id="UP000008544">
    <property type="component" value="Chromosome"/>
</dbReference>
<dbReference type="RefSeq" id="WP_012302743.1">
    <property type="nucleotide sequence ID" value="NC_010424.1"/>
</dbReference>
<feature type="domain" description="Heparan-alpha-glucosaminide N-acetyltransferase catalytic" evidence="2">
    <location>
        <begin position="23"/>
        <end position="221"/>
    </location>
</feature>
<dbReference type="HOGENOM" id="CLU_801062_0_0_9"/>
<evidence type="ECO:0000313" key="4">
    <source>
        <dbReference type="Proteomes" id="UP000008544"/>
    </source>
</evidence>
<feature type="transmembrane region" description="Helical" evidence="1">
    <location>
        <begin position="229"/>
        <end position="246"/>
    </location>
</feature>
<dbReference type="eggNOG" id="COG4299">
    <property type="taxonomic scope" value="Bacteria"/>
</dbReference>
<feature type="transmembrane region" description="Helical" evidence="1">
    <location>
        <begin position="69"/>
        <end position="88"/>
    </location>
</feature>
<dbReference type="OrthoDB" id="9788724at2"/>
<dbReference type="EMBL" id="CP000860">
    <property type="protein sequence ID" value="ACA60162.1"/>
    <property type="molecule type" value="Genomic_DNA"/>
</dbReference>